<feature type="domain" description="N-acetyltransferase" evidence="3">
    <location>
        <begin position="14"/>
        <end position="176"/>
    </location>
</feature>
<dbReference type="Pfam" id="PF00583">
    <property type="entry name" value="Acetyltransf_1"/>
    <property type="match status" value="1"/>
</dbReference>
<evidence type="ECO:0000313" key="5">
    <source>
        <dbReference type="Proteomes" id="UP000198942"/>
    </source>
</evidence>
<dbReference type="PROSITE" id="PS50263">
    <property type="entry name" value="CN_HYDROLASE"/>
    <property type="match status" value="1"/>
</dbReference>
<gene>
    <name evidence="4" type="ORF">SAMN05192574_10675</name>
</gene>
<feature type="domain" description="CN hydrolase" evidence="2">
    <location>
        <begin position="229"/>
        <end position="484"/>
    </location>
</feature>
<evidence type="ECO:0000313" key="4">
    <source>
        <dbReference type="EMBL" id="SEO20638.1"/>
    </source>
</evidence>
<evidence type="ECO:0000256" key="1">
    <source>
        <dbReference type="ARBA" id="ARBA00010613"/>
    </source>
</evidence>
<dbReference type="PROSITE" id="PS01227">
    <property type="entry name" value="UPF0012"/>
    <property type="match status" value="1"/>
</dbReference>
<keyword evidence="4" id="KW-0378">Hydrolase</keyword>
<dbReference type="Proteomes" id="UP000198942">
    <property type="component" value="Unassembled WGS sequence"/>
</dbReference>
<dbReference type="PANTHER" id="PTHR23088:SF50">
    <property type="entry name" value="HYDROLASE YHCX"/>
    <property type="match status" value="1"/>
</dbReference>
<protein>
    <submittedName>
        <fullName evidence="4">Predicted amidohydrolase</fullName>
    </submittedName>
</protein>
<dbReference type="AlphaFoldDB" id="A0A1H8MTQ8"/>
<organism evidence="4 5">
    <name type="scientific">Mucilaginibacter gossypiicola</name>
    <dbReference type="NCBI Taxonomy" id="551995"/>
    <lineage>
        <taxon>Bacteria</taxon>
        <taxon>Pseudomonadati</taxon>
        <taxon>Bacteroidota</taxon>
        <taxon>Sphingobacteriia</taxon>
        <taxon>Sphingobacteriales</taxon>
        <taxon>Sphingobacteriaceae</taxon>
        <taxon>Mucilaginibacter</taxon>
    </lineage>
</organism>
<dbReference type="Gene3D" id="3.60.110.10">
    <property type="entry name" value="Carbon-nitrogen hydrolase"/>
    <property type="match status" value="1"/>
</dbReference>
<proteinExistence type="inferred from homology"/>
<dbReference type="Pfam" id="PF00795">
    <property type="entry name" value="CN_hydrolase"/>
    <property type="match status" value="1"/>
</dbReference>
<reference evidence="5" key="1">
    <citation type="submission" date="2016-10" db="EMBL/GenBank/DDBJ databases">
        <authorList>
            <person name="Varghese N."/>
            <person name="Submissions S."/>
        </authorList>
    </citation>
    <scope>NUCLEOTIDE SEQUENCE [LARGE SCALE GENOMIC DNA]</scope>
    <source>
        <strain evidence="5">Gh-48</strain>
    </source>
</reference>
<evidence type="ECO:0000259" key="2">
    <source>
        <dbReference type="PROSITE" id="PS50263"/>
    </source>
</evidence>
<accession>A0A1H8MTQ8</accession>
<dbReference type="PANTHER" id="PTHR23088">
    <property type="entry name" value="NITRILASE-RELATED"/>
    <property type="match status" value="1"/>
</dbReference>
<dbReference type="PROSITE" id="PS51186">
    <property type="entry name" value="GNAT"/>
    <property type="match status" value="1"/>
</dbReference>
<name>A0A1H8MTQ8_9SPHI</name>
<dbReference type="InterPro" id="IPR036526">
    <property type="entry name" value="C-N_Hydrolase_sf"/>
</dbReference>
<dbReference type="InterPro" id="IPR003010">
    <property type="entry name" value="C-N_Hydrolase"/>
</dbReference>
<dbReference type="EMBL" id="FOCL01000006">
    <property type="protein sequence ID" value="SEO20638.1"/>
    <property type="molecule type" value="Genomic_DNA"/>
</dbReference>
<dbReference type="InterPro" id="IPR016181">
    <property type="entry name" value="Acyl_CoA_acyltransferase"/>
</dbReference>
<dbReference type="CDD" id="cd04301">
    <property type="entry name" value="NAT_SF"/>
    <property type="match status" value="1"/>
</dbReference>
<comment type="similarity">
    <text evidence="1">Belongs to the carbon-nitrogen hydrolase superfamily. NIT1/NIT2 family.</text>
</comment>
<sequence>MLSKQNKHMDLQSIEMRNLEVQDYQELKKSMKSAYMDMDEDYWDANSIRRLIKIFPEGQICITVNDMVVGCALAIIVDYQKFGDNHTYKQITGDSTFKTHNDKGDVLYGIDVFIHPKYRGLRLARRLYDARKALCEKLNLKSIIAGGRIPNYQKFQNELTPRQYIDKVKYKEIYDPTLSFQLSNDFHVRKVLRNYLPEDSRSKGFATLIEWNNVYYEEVSDVINHKTVVRIGLVQWQMRSYSNISELMKHAEYFVDAVSDYQADFILFPELFNTPLMADYNHMDSAKAMRELAKYTQPIIEEFSKLAVSYNVNIIAGSMPYIFEESLYNVSYLFRRNGSMEEVYKIHPTPAEISSWGMRGGDEVKVFDTDCGKVGILICYDVEFPELSRILAGQDMQILFVPFLTDTQNGYNRVKFCAQARAVENECYVAIAGCVGNLPNVNNMGISYAQSAVFTPSDFGFPTNGIQSEATPNTEMIVIADVDLSLLDELHEYGSVQNIKDRRTDLYNITFNGKRV</sequence>
<dbReference type="InterPro" id="IPR001110">
    <property type="entry name" value="UPF0012_CS"/>
</dbReference>
<dbReference type="InterPro" id="IPR000182">
    <property type="entry name" value="GNAT_dom"/>
</dbReference>
<dbReference type="CDD" id="cd07574">
    <property type="entry name" value="nitrilase_Rim1_like"/>
    <property type="match status" value="1"/>
</dbReference>
<dbReference type="GO" id="GO:0016747">
    <property type="term" value="F:acyltransferase activity, transferring groups other than amino-acyl groups"/>
    <property type="evidence" value="ECO:0007669"/>
    <property type="project" value="InterPro"/>
</dbReference>
<dbReference type="STRING" id="551995.SAMN05192574_10675"/>
<dbReference type="SUPFAM" id="SSF56317">
    <property type="entry name" value="Carbon-nitrogen hydrolase"/>
    <property type="match status" value="1"/>
</dbReference>
<dbReference type="GO" id="GO:0016787">
    <property type="term" value="F:hydrolase activity"/>
    <property type="evidence" value="ECO:0007669"/>
    <property type="project" value="UniProtKB-KW"/>
</dbReference>
<dbReference type="SUPFAM" id="SSF55729">
    <property type="entry name" value="Acyl-CoA N-acyltransferases (Nat)"/>
    <property type="match status" value="1"/>
</dbReference>
<keyword evidence="5" id="KW-1185">Reference proteome</keyword>
<evidence type="ECO:0000259" key="3">
    <source>
        <dbReference type="PROSITE" id="PS51186"/>
    </source>
</evidence>
<dbReference type="Gene3D" id="3.40.630.30">
    <property type="match status" value="1"/>
</dbReference>